<dbReference type="PANTHER" id="PTHR12911:SF24">
    <property type="entry name" value="SUN DOMAIN-CONTAINING PROTEIN 3"/>
    <property type="match status" value="1"/>
</dbReference>
<dbReference type="EMBL" id="KL895989">
    <property type="protein sequence ID" value="KGL83086.1"/>
    <property type="molecule type" value="Genomic_DNA"/>
</dbReference>
<dbReference type="PROSITE" id="PS51469">
    <property type="entry name" value="SUN"/>
    <property type="match status" value="1"/>
</dbReference>
<evidence type="ECO:0000313" key="6">
    <source>
        <dbReference type="EMBL" id="KGL83086.1"/>
    </source>
</evidence>
<gene>
    <name evidence="6" type="ORF">N309_01696</name>
</gene>
<dbReference type="Pfam" id="PF07738">
    <property type="entry name" value="Sad1_UNC"/>
    <property type="match status" value="1"/>
</dbReference>
<reference evidence="6 7" key="1">
    <citation type="submission" date="2014-06" db="EMBL/GenBank/DDBJ databases">
        <title>Genome evolution of avian class.</title>
        <authorList>
            <person name="Zhang G."/>
            <person name="Li C."/>
        </authorList>
    </citation>
    <scope>NUCLEOTIDE SEQUENCE [LARGE SCALE GENOMIC DNA]</scope>
    <source>
        <strain evidence="6">BGI_N309</strain>
    </source>
</reference>
<dbReference type="GO" id="GO:0005637">
    <property type="term" value="C:nuclear inner membrane"/>
    <property type="evidence" value="ECO:0007669"/>
    <property type="project" value="UniProtKB-SubCell"/>
</dbReference>
<dbReference type="GO" id="GO:0034993">
    <property type="term" value="C:meiotic nuclear membrane microtubule tethering complex"/>
    <property type="evidence" value="ECO:0007669"/>
    <property type="project" value="TreeGrafter"/>
</dbReference>
<dbReference type="Proteomes" id="UP000053641">
    <property type="component" value="Unassembled WGS sequence"/>
</dbReference>
<keyword evidence="2" id="KW-0812">Transmembrane</keyword>
<comment type="subcellular location">
    <subcellularLocation>
        <location evidence="1">Nucleus inner membrane</location>
    </subcellularLocation>
</comment>
<dbReference type="GO" id="GO:0043495">
    <property type="term" value="F:protein-membrane adaptor activity"/>
    <property type="evidence" value="ECO:0007669"/>
    <property type="project" value="TreeGrafter"/>
</dbReference>
<sequence>QPNVTPGKCWAFPGSQGQVVIRLPARIWPRAVTVQHISKMLSPENTSSSPKDISISGLDDEGAEVLLGAFQFDIEKDPMQFFPLKTELHKGFHYIKINILNNWGNQEYTCLYHFKLHG</sequence>
<feature type="non-terminal residue" evidence="6">
    <location>
        <position position="118"/>
    </location>
</feature>
<feature type="domain" description="SUN" evidence="5">
    <location>
        <begin position="1"/>
        <end position="118"/>
    </location>
</feature>
<organism evidence="6 7">
    <name type="scientific">Tinamus guttatus</name>
    <name type="common">White-throated tinamou</name>
    <dbReference type="NCBI Taxonomy" id="94827"/>
    <lineage>
        <taxon>Eukaryota</taxon>
        <taxon>Metazoa</taxon>
        <taxon>Chordata</taxon>
        <taxon>Craniata</taxon>
        <taxon>Vertebrata</taxon>
        <taxon>Euteleostomi</taxon>
        <taxon>Archelosauria</taxon>
        <taxon>Archosauria</taxon>
        <taxon>Dinosauria</taxon>
        <taxon>Saurischia</taxon>
        <taxon>Theropoda</taxon>
        <taxon>Coelurosauria</taxon>
        <taxon>Aves</taxon>
        <taxon>Palaeognathae</taxon>
        <taxon>Tinamiformes</taxon>
        <taxon>Tinamidae</taxon>
        <taxon>Tinamus</taxon>
    </lineage>
</organism>
<evidence type="ECO:0000259" key="5">
    <source>
        <dbReference type="PROSITE" id="PS51469"/>
    </source>
</evidence>
<proteinExistence type="predicted"/>
<dbReference type="Gene3D" id="2.60.120.260">
    <property type="entry name" value="Galactose-binding domain-like"/>
    <property type="match status" value="1"/>
</dbReference>
<dbReference type="InterPro" id="IPR012919">
    <property type="entry name" value="SUN_dom"/>
</dbReference>
<evidence type="ECO:0000256" key="3">
    <source>
        <dbReference type="ARBA" id="ARBA00022989"/>
    </source>
</evidence>
<evidence type="ECO:0000313" key="7">
    <source>
        <dbReference type="Proteomes" id="UP000053641"/>
    </source>
</evidence>
<evidence type="ECO:0000256" key="2">
    <source>
        <dbReference type="ARBA" id="ARBA00022692"/>
    </source>
</evidence>
<evidence type="ECO:0000256" key="1">
    <source>
        <dbReference type="ARBA" id="ARBA00004540"/>
    </source>
</evidence>
<keyword evidence="7" id="KW-1185">Reference proteome</keyword>
<keyword evidence="3" id="KW-1133">Transmembrane helix</keyword>
<protein>
    <submittedName>
        <fullName evidence="6">SUN domain-containing protein 2</fullName>
    </submittedName>
</protein>
<keyword evidence="4" id="KW-0472">Membrane</keyword>
<dbReference type="AlphaFoldDB" id="A0A099ZMI5"/>
<dbReference type="STRING" id="94827.A0A099ZMI5"/>
<evidence type="ECO:0000256" key="4">
    <source>
        <dbReference type="ARBA" id="ARBA00023136"/>
    </source>
</evidence>
<dbReference type="InterPro" id="IPR045119">
    <property type="entry name" value="SUN1-5"/>
</dbReference>
<feature type="non-terminal residue" evidence="6">
    <location>
        <position position="1"/>
    </location>
</feature>
<dbReference type="PANTHER" id="PTHR12911">
    <property type="entry name" value="SAD1/UNC-84-LIKE PROTEIN-RELATED"/>
    <property type="match status" value="1"/>
</dbReference>
<name>A0A099ZMI5_TINGU</name>
<accession>A0A099ZMI5</accession>